<protein>
    <submittedName>
        <fullName evidence="3">Putative regulator of cell autolysis</fullName>
    </submittedName>
</protein>
<accession>H8GNE3</accession>
<dbReference type="GO" id="GO:0000155">
    <property type="term" value="F:phosphorelay sensor kinase activity"/>
    <property type="evidence" value="ECO:0007669"/>
    <property type="project" value="InterPro"/>
</dbReference>
<keyword evidence="1" id="KW-1133">Transmembrane helix</keyword>
<dbReference type="EMBL" id="CM001475">
    <property type="protein sequence ID" value="EIC28372.1"/>
    <property type="molecule type" value="Genomic_DNA"/>
</dbReference>
<dbReference type="AlphaFoldDB" id="H8GNE3"/>
<feature type="transmembrane region" description="Helical" evidence="1">
    <location>
        <begin position="21"/>
        <end position="39"/>
    </location>
</feature>
<name>H8GNE3_METAL</name>
<sequence>MSMTDMTDLAAAVRRATLRLSLIYWICMFVADSLLGYFIHIDPLESAPLKFVLFGASALMTYVMSLLLFRMRGLSFTQKALFCFLMTAVTAPIFTAIDFIDYMICKYPQPVKFDPTYSGYMLIEGASMLFGWSCLFVALLYNFEVRDRERRLAAVREEALTAQMRALRYQVNPHFLFNTLNSIAGLIEEGAATRAERMVLSLATFMRATLSLDPMHDVPLADELALQKEYLEIERERFSDRMTFRIDMPAETGGALVPSLILQPLIENAIKHGIGTATGEVEILLKAYREADRLRVVVENDIPPCDTAGNRPPGMGVGLRNVAERLNARFQGDSQFSSGPVAPGRYRVSIDMPWRLA</sequence>
<feature type="transmembrane region" description="Helical" evidence="1">
    <location>
        <begin position="120"/>
        <end position="141"/>
    </location>
</feature>
<dbReference type="Proteomes" id="UP000005090">
    <property type="component" value="Chromosome"/>
</dbReference>
<dbReference type="STRING" id="686340.Metal_0522"/>
<dbReference type="GO" id="GO:0016020">
    <property type="term" value="C:membrane"/>
    <property type="evidence" value="ECO:0007669"/>
    <property type="project" value="InterPro"/>
</dbReference>
<evidence type="ECO:0000313" key="3">
    <source>
        <dbReference type="EMBL" id="EIC28372.1"/>
    </source>
</evidence>
<dbReference type="Gene3D" id="3.30.565.10">
    <property type="entry name" value="Histidine kinase-like ATPase, C-terminal domain"/>
    <property type="match status" value="1"/>
</dbReference>
<dbReference type="InterPro" id="IPR036890">
    <property type="entry name" value="HATPase_C_sf"/>
</dbReference>
<feature type="transmembrane region" description="Helical" evidence="1">
    <location>
        <begin position="81"/>
        <end position="100"/>
    </location>
</feature>
<reference evidence="3 4" key="1">
    <citation type="journal article" date="2013" name="Genome Announc.">
        <title>Genome Sequence of the Obligate Gammaproteobacterial Methanotroph Methylomicrobium album Strain BG8.</title>
        <authorList>
            <person name="Kits K.D."/>
            <person name="Kalyuzhnaya M.G."/>
            <person name="Klotz M.G."/>
            <person name="Jetten M.S."/>
            <person name="Op den Camp H.J."/>
            <person name="Vuilleumier S."/>
            <person name="Bringel F."/>
            <person name="Dispirito A.A."/>
            <person name="Murrell J.C."/>
            <person name="Bruce D."/>
            <person name="Cheng J.F."/>
            <person name="Copeland A."/>
            <person name="Goodwin L."/>
            <person name="Hauser L."/>
            <person name="Lajus A."/>
            <person name="Land M.L."/>
            <person name="Lapidus A."/>
            <person name="Lucas S."/>
            <person name="Medigue C."/>
            <person name="Pitluck S."/>
            <person name="Woyke T."/>
            <person name="Zeytun A."/>
            <person name="Stein L.Y."/>
        </authorList>
    </citation>
    <scope>NUCLEOTIDE SEQUENCE [LARGE SCALE GENOMIC DNA]</scope>
    <source>
        <strain evidence="3 4">BG8</strain>
    </source>
</reference>
<dbReference type="HOGENOM" id="CLU_020473_1_1_6"/>
<evidence type="ECO:0000313" key="4">
    <source>
        <dbReference type="Proteomes" id="UP000005090"/>
    </source>
</evidence>
<dbReference type="PANTHER" id="PTHR34220">
    <property type="entry name" value="SENSOR HISTIDINE KINASE YPDA"/>
    <property type="match status" value="1"/>
</dbReference>
<dbReference type="InterPro" id="IPR050640">
    <property type="entry name" value="Bact_2-comp_sensor_kinase"/>
</dbReference>
<evidence type="ECO:0000259" key="2">
    <source>
        <dbReference type="Pfam" id="PF06580"/>
    </source>
</evidence>
<keyword evidence="1" id="KW-0472">Membrane</keyword>
<evidence type="ECO:0000256" key="1">
    <source>
        <dbReference type="SAM" id="Phobius"/>
    </source>
</evidence>
<feature type="domain" description="Signal transduction histidine kinase internal region" evidence="2">
    <location>
        <begin position="162"/>
        <end position="241"/>
    </location>
</feature>
<dbReference type="InterPro" id="IPR010559">
    <property type="entry name" value="Sig_transdc_His_kin_internal"/>
</dbReference>
<keyword evidence="4" id="KW-1185">Reference proteome</keyword>
<organism evidence="3 4">
    <name type="scientific">Methylomicrobium album BG8</name>
    <dbReference type="NCBI Taxonomy" id="686340"/>
    <lineage>
        <taxon>Bacteria</taxon>
        <taxon>Pseudomonadati</taxon>
        <taxon>Pseudomonadota</taxon>
        <taxon>Gammaproteobacteria</taxon>
        <taxon>Methylococcales</taxon>
        <taxon>Methylococcaceae</taxon>
        <taxon>Methylomicrobium</taxon>
    </lineage>
</organism>
<gene>
    <name evidence="3" type="ORF">Metal_0522</name>
</gene>
<dbReference type="PANTHER" id="PTHR34220:SF7">
    <property type="entry name" value="SENSOR HISTIDINE KINASE YPDA"/>
    <property type="match status" value="1"/>
</dbReference>
<dbReference type="RefSeq" id="WP_005369350.1">
    <property type="nucleotide sequence ID" value="NZ_CM001475.1"/>
</dbReference>
<feature type="transmembrane region" description="Helical" evidence="1">
    <location>
        <begin position="51"/>
        <end position="69"/>
    </location>
</feature>
<keyword evidence="1" id="KW-0812">Transmembrane</keyword>
<proteinExistence type="predicted"/>
<dbReference type="Pfam" id="PF06580">
    <property type="entry name" value="His_kinase"/>
    <property type="match status" value="1"/>
</dbReference>
<dbReference type="SUPFAM" id="SSF55874">
    <property type="entry name" value="ATPase domain of HSP90 chaperone/DNA topoisomerase II/histidine kinase"/>
    <property type="match status" value="1"/>
</dbReference>
<dbReference type="eggNOG" id="COG2972">
    <property type="taxonomic scope" value="Bacteria"/>
</dbReference>